<comment type="subcellular location">
    <subcellularLocation>
        <location evidence="1 6">Cell membrane</location>
        <topology evidence="1 6">Multi-pass membrane protein</topology>
    </subcellularLocation>
</comment>
<keyword evidence="4 6" id="KW-1133">Transmembrane helix</keyword>
<dbReference type="KEGG" id="eff:skT53_18110"/>
<feature type="transmembrane region" description="Helical" evidence="6">
    <location>
        <begin position="292"/>
        <end position="313"/>
    </location>
</feature>
<protein>
    <recommendedName>
        <fullName evidence="6">Phosphatidylglycerol lysyltransferase</fullName>
        <ecNumber evidence="6">2.3.2.3</ecNumber>
    </recommendedName>
    <alternativeName>
        <fullName evidence="6">Lysylphosphatidylglycerol synthase</fullName>
    </alternativeName>
</protein>
<evidence type="ECO:0000313" key="7">
    <source>
        <dbReference type="EMBL" id="BCJ86826.1"/>
    </source>
</evidence>
<feature type="transmembrane region" description="Helical" evidence="6">
    <location>
        <begin position="247"/>
        <end position="280"/>
    </location>
</feature>
<dbReference type="RefSeq" id="WP_200760785.1">
    <property type="nucleotide sequence ID" value="NZ_AP023366.1"/>
</dbReference>
<dbReference type="NCBIfam" id="TIGR00374">
    <property type="entry name" value="flippase-like domain"/>
    <property type="match status" value="1"/>
</dbReference>
<feature type="transmembrane region" description="Helical" evidence="6">
    <location>
        <begin position="150"/>
        <end position="176"/>
    </location>
</feature>
<dbReference type="Pfam" id="PF03706">
    <property type="entry name" value="LPG_synthase_TM"/>
    <property type="match status" value="1"/>
</dbReference>
<dbReference type="GO" id="GO:0046677">
    <property type="term" value="P:response to antibiotic"/>
    <property type="evidence" value="ECO:0007669"/>
    <property type="project" value="UniProtKB-KW"/>
</dbReference>
<dbReference type="AlphaFoldDB" id="A0A7I8DDD7"/>
<evidence type="ECO:0000256" key="5">
    <source>
        <dbReference type="ARBA" id="ARBA00023136"/>
    </source>
</evidence>
<dbReference type="PANTHER" id="PTHR39087">
    <property type="entry name" value="UPF0104 MEMBRANE PROTEIN MJ1595"/>
    <property type="match status" value="1"/>
</dbReference>
<feature type="transmembrane region" description="Helical" evidence="6">
    <location>
        <begin position="38"/>
        <end position="55"/>
    </location>
</feature>
<keyword evidence="3 6" id="KW-0812">Transmembrane</keyword>
<keyword evidence="5 6" id="KW-0472">Membrane</keyword>
<dbReference type="GO" id="GO:0050071">
    <property type="term" value="F:phosphatidylglycerol lysyltransferase activity"/>
    <property type="evidence" value="ECO:0007669"/>
    <property type="project" value="UniProtKB-EC"/>
</dbReference>
<organism evidence="7 8">
    <name type="scientific">Effusibacillus dendaii</name>
    <dbReference type="NCBI Taxonomy" id="2743772"/>
    <lineage>
        <taxon>Bacteria</taxon>
        <taxon>Bacillati</taxon>
        <taxon>Bacillota</taxon>
        <taxon>Bacilli</taxon>
        <taxon>Bacillales</taxon>
        <taxon>Alicyclobacillaceae</taxon>
        <taxon>Effusibacillus</taxon>
    </lineage>
</organism>
<dbReference type="PANTHER" id="PTHR39087:SF2">
    <property type="entry name" value="UPF0104 MEMBRANE PROTEIN MJ1595"/>
    <property type="match status" value="1"/>
</dbReference>
<evidence type="ECO:0000256" key="1">
    <source>
        <dbReference type="ARBA" id="ARBA00004651"/>
    </source>
</evidence>
<dbReference type="EC" id="2.3.2.3" evidence="6"/>
<sequence length="321" mass="35732">MFRVLIPPVSFALLGFFLYTQRQELASLPGYFRLVNTPNAVLLGILELAVLLLIAQSNRLVYRSIGVKSRLLDQFQLSLASAAIERLLPSGGTAAISSYILLARNRGITAVNSMKMSATTFVLGYAQIVPLLFVPLIFLGKSGLSVHQSLWIVAISGGFVLLVGAISIMLGSAYFINRLQKWIWVSRRPRLLHALSAAHQHVRFSWRHRRQLLLPLLLLWAIYPLRVTSLSVCFAALQVPVSISTVWIGYSLTILVSFLTFLPTTLGVFELSMVGTFVLLKIPADAATAVTLLYRIFTYWLPFPIGFIAWWNLRRGGVDSQ</sequence>
<dbReference type="GO" id="GO:0005886">
    <property type="term" value="C:plasma membrane"/>
    <property type="evidence" value="ECO:0007669"/>
    <property type="project" value="UniProtKB-SubCell"/>
</dbReference>
<keyword evidence="6" id="KW-0046">Antibiotic resistance</keyword>
<keyword evidence="6" id="KW-0808">Transferase</keyword>
<evidence type="ECO:0000256" key="3">
    <source>
        <dbReference type="ARBA" id="ARBA00022692"/>
    </source>
</evidence>
<gene>
    <name evidence="6" type="primary">mprF</name>
    <name evidence="7" type="ORF">skT53_18110</name>
</gene>
<name>A0A7I8DDD7_9BACL</name>
<accession>A0A7I8DDD7</accession>
<evidence type="ECO:0000313" key="8">
    <source>
        <dbReference type="Proteomes" id="UP000593802"/>
    </source>
</evidence>
<dbReference type="GO" id="GO:0006629">
    <property type="term" value="P:lipid metabolic process"/>
    <property type="evidence" value="ECO:0007669"/>
    <property type="project" value="UniProtKB-KW"/>
</dbReference>
<proteinExistence type="inferred from homology"/>
<dbReference type="InterPro" id="IPR022791">
    <property type="entry name" value="L-PG_synthase/AglD"/>
</dbReference>
<keyword evidence="2" id="KW-1003">Cell membrane</keyword>
<comment type="similarity">
    <text evidence="6">Belongs to the LPG synthase family.</text>
</comment>
<dbReference type="Proteomes" id="UP000593802">
    <property type="component" value="Chromosome"/>
</dbReference>
<evidence type="ECO:0000256" key="2">
    <source>
        <dbReference type="ARBA" id="ARBA00022475"/>
    </source>
</evidence>
<comment type="catalytic activity">
    <reaction evidence="6">
        <text>L-lysyl-tRNA(Lys) + a 1,2-diacyl-sn-glycero-3-phospho-(1'-sn-glycerol) = a 1,2-diacyl-sn-glycero-3-phospho-1'-(3'-O-L-lysyl)-sn-glycerol + tRNA(Lys)</text>
        <dbReference type="Rhea" id="RHEA:10668"/>
        <dbReference type="Rhea" id="RHEA-COMP:9696"/>
        <dbReference type="Rhea" id="RHEA-COMP:9697"/>
        <dbReference type="ChEBI" id="CHEBI:64716"/>
        <dbReference type="ChEBI" id="CHEBI:75792"/>
        <dbReference type="ChEBI" id="CHEBI:78442"/>
        <dbReference type="ChEBI" id="CHEBI:78529"/>
        <dbReference type="EC" id="2.3.2.3"/>
    </reaction>
</comment>
<reference evidence="7 8" key="1">
    <citation type="submission" date="2020-08" db="EMBL/GenBank/DDBJ databases">
        <title>Complete Genome Sequence of Effusibacillus dendaii Strain skT53, Isolated from Farmland soil.</title>
        <authorList>
            <person name="Konishi T."/>
            <person name="Kawasaki H."/>
        </authorList>
    </citation>
    <scope>NUCLEOTIDE SEQUENCE [LARGE SCALE GENOMIC DNA]</scope>
    <source>
        <strain evidence="8">skT53</strain>
    </source>
</reference>
<comment type="function">
    <text evidence="6">Catalyzes the transfer of a lysyl group from L-lysyl-tRNA(Lys) to membrane-bound phosphatidylglycerol (PG), which produces lysylphosphatidylglycerol (LPG), a major component of the bacterial membrane with a positive net charge. LPG synthesis contributes to bacterial virulence as it is involved in the resistance mechanism against cationic antimicrobial peptides (CAMP) produces by the host's immune system (defensins, cathelicidins) and by the competing microorganisms.</text>
</comment>
<keyword evidence="6" id="KW-0443">Lipid metabolism</keyword>
<feature type="transmembrane region" description="Helical" evidence="6">
    <location>
        <begin position="116"/>
        <end position="138"/>
    </location>
</feature>
<evidence type="ECO:0000256" key="6">
    <source>
        <dbReference type="RuleBase" id="RU363042"/>
    </source>
</evidence>
<dbReference type="EMBL" id="AP023366">
    <property type="protein sequence ID" value="BCJ86826.1"/>
    <property type="molecule type" value="Genomic_DNA"/>
</dbReference>
<feature type="transmembrane region" description="Helical" evidence="6">
    <location>
        <begin position="212"/>
        <end position="241"/>
    </location>
</feature>
<evidence type="ECO:0000256" key="4">
    <source>
        <dbReference type="ARBA" id="ARBA00022989"/>
    </source>
</evidence>
<keyword evidence="8" id="KW-1185">Reference proteome</keyword>